<comment type="caution">
    <text evidence="2">The sequence shown here is derived from an EMBL/GenBank/DDBJ whole genome shotgun (WGS) entry which is preliminary data.</text>
</comment>
<accession>A0A495VV97</accession>
<organism evidence="2 3">
    <name type="scientific">Saccharothrix australiensis</name>
    <dbReference type="NCBI Taxonomy" id="2072"/>
    <lineage>
        <taxon>Bacteria</taxon>
        <taxon>Bacillati</taxon>
        <taxon>Actinomycetota</taxon>
        <taxon>Actinomycetes</taxon>
        <taxon>Pseudonocardiales</taxon>
        <taxon>Pseudonocardiaceae</taxon>
        <taxon>Saccharothrix</taxon>
    </lineage>
</organism>
<name>A0A495VV97_9PSEU</name>
<dbReference type="PANTHER" id="PTHR34846:SF10">
    <property type="entry name" value="CYTOPLASMIC PROTEIN"/>
    <property type="match status" value="1"/>
</dbReference>
<dbReference type="NCBIfam" id="TIGR00778">
    <property type="entry name" value="ahpD_dom"/>
    <property type="match status" value="1"/>
</dbReference>
<dbReference type="Pfam" id="PF02627">
    <property type="entry name" value="CMD"/>
    <property type="match status" value="1"/>
</dbReference>
<keyword evidence="2" id="KW-0560">Oxidoreductase</keyword>
<feature type="domain" description="Carboxymuconolactone decarboxylase-like" evidence="1">
    <location>
        <begin position="10"/>
        <end position="90"/>
    </location>
</feature>
<gene>
    <name evidence="2" type="ORF">C8E97_1875</name>
</gene>
<dbReference type="RefSeq" id="WP_246018774.1">
    <property type="nucleotide sequence ID" value="NZ_RBXO01000001.1"/>
</dbReference>
<evidence type="ECO:0000313" key="3">
    <source>
        <dbReference type="Proteomes" id="UP000282084"/>
    </source>
</evidence>
<keyword evidence="3" id="KW-1185">Reference proteome</keyword>
<dbReference type="InterPro" id="IPR004675">
    <property type="entry name" value="AhpD_core"/>
</dbReference>
<protein>
    <submittedName>
        <fullName evidence="2">AhpD family alkylhydroperoxidase</fullName>
    </submittedName>
</protein>
<sequence>MRMNLAKVAPEVYQPLLQLESYAQQHVDPALAHLIKVRASILNGCAYCVDIHTAESIKAGEHVQRLFALSVWRESKFFTDTERVVLEFTDAVTRLGEHGVPDEVWEKVAATFEEQQVAGLLAQIISINAFNRIGVTMDSATQSRLR</sequence>
<evidence type="ECO:0000313" key="2">
    <source>
        <dbReference type="EMBL" id="RKT53316.1"/>
    </source>
</evidence>
<dbReference type="AlphaFoldDB" id="A0A495VV97"/>
<dbReference type="InterPro" id="IPR029032">
    <property type="entry name" value="AhpD-like"/>
</dbReference>
<dbReference type="GO" id="GO:0051920">
    <property type="term" value="F:peroxiredoxin activity"/>
    <property type="evidence" value="ECO:0007669"/>
    <property type="project" value="InterPro"/>
</dbReference>
<proteinExistence type="predicted"/>
<keyword evidence="2" id="KW-0575">Peroxidase</keyword>
<dbReference type="Gene3D" id="1.20.1290.10">
    <property type="entry name" value="AhpD-like"/>
    <property type="match status" value="1"/>
</dbReference>
<dbReference type="PANTHER" id="PTHR34846">
    <property type="entry name" value="4-CARBOXYMUCONOLACTONE DECARBOXYLASE FAMILY PROTEIN (AFU_ORTHOLOGUE AFUA_6G11590)"/>
    <property type="match status" value="1"/>
</dbReference>
<dbReference type="Proteomes" id="UP000282084">
    <property type="component" value="Unassembled WGS sequence"/>
</dbReference>
<evidence type="ECO:0000259" key="1">
    <source>
        <dbReference type="Pfam" id="PF02627"/>
    </source>
</evidence>
<reference evidence="2 3" key="1">
    <citation type="submission" date="2018-10" db="EMBL/GenBank/DDBJ databases">
        <title>Sequencing the genomes of 1000 actinobacteria strains.</title>
        <authorList>
            <person name="Klenk H.-P."/>
        </authorList>
    </citation>
    <scope>NUCLEOTIDE SEQUENCE [LARGE SCALE GENOMIC DNA]</scope>
    <source>
        <strain evidence="2 3">DSM 43800</strain>
    </source>
</reference>
<dbReference type="SUPFAM" id="SSF69118">
    <property type="entry name" value="AhpD-like"/>
    <property type="match status" value="1"/>
</dbReference>
<dbReference type="EMBL" id="RBXO01000001">
    <property type="protein sequence ID" value="RKT53316.1"/>
    <property type="molecule type" value="Genomic_DNA"/>
</dbReference>
<dbReference type="InterPro" id="IPR003779">
    <property type="entry name" value="CMD-like"/>
</dbReference>